<dbReference type="Proteomes" id="UP000696280">
    <property type="component" value="Unassembled WGS sequence"/>
</dbReference>
<protein>
    <submittedName>
        <fullName evidence="2">Uncharacterized protein</fullName>
    </submittedName>
</protein>
<comment type="caution">
    <text evidence="2">The sequence shown here is derived from an EMBL/GenBank/DDBJ whole genome shotgun (WGS) entry which is preliminary data.</text>
</comment>
<accession>A0A9N9KQL3</accession>
<proteinExistence type="predicted"/>
<feature type="region of interest" description="Disordered" evidence="1">
    <location>
        <begin position="191"/>
        <end position="248"/>
    </location>
</feature>
<reference evidence="2" key="1">
    <citation type="submission" date="2021-07" db="EMBL/GenBank/DDBJ databases">
        <authorList>
            <person name="Durling M."/>
        </authorList>
    </citation>
    <scope>NUCLEOTIDE SEQUENCE</scope>
</reference>
<evidence type="ECO:0000313" key="3">
    <source>
        <dbReference type="Proteomes" id="UP000696280"/>
    </source>
</evidence>
<dbReference type="AlphaFoldDB" id="A0A9N9KQL3"/>
<organism evidence="2 3">
    <name type="scientific">Hymenoscyphus fraxineus</name>
    <dbReference type="NCBI Taxonomy" id="746836"/>
    <lineage>
        <taxon>Eukaryota</taxon>
        <taxon>Fungi</taxon>
        <taxon>Dikarya</taxon>
        <taxon>Ascomycota</taxon>
        <taxon>Pezizomycotina</taxon>
        <taxon>Leotiomycetes</taxon>
        <taxon>Helotiales</taxon>
        <taxon>Helotiaceae</taxon>
        <taxon>Hymenoscyphus</taxon>
    </lineage>
</organism>
<gene>
    <name evidence="2" type="ORF">HYFRA_00006818</name>
</gene>
<dbReference type="EMBL" id="CAJVRL010000037">
    <property type="protein sequence ID" value="CAG8950325.1"/>
    <property type="molecule type" value="Genomic_DNA"/>
</dbReference>
<keyword evidence="3" id="KW-1185">Reference proteome</keyword>
<evidence type="ECO:0000313" key="2">
    <source>
        <dbReference type="EMBL" id="CAG8950325.1"/>
    </source>
</evidence>
<evidence type="ECO:0000256" key="1">
    <source>
        <dbReference type="SAM" id="MobiDB-lite"/>
    </source>
</evidence>
<sequence length="397" mass="45357">MHILKIARSLIQPLSPGHTINMPSDNTMYVNSSINNYNEGTRNNNANNTTPGAVAVPHNNTYHDPVSEENKAILSRARRFIEHHSGFDRGHAKALKIWMYKNKARNIGNHRDSFDQLLEDFGYKHNALNVLEKRSLRERTKEKMGTFFREMEKLGAAKREQDKKHPSGERVWYADWCETWIHDAGWNGSVGRPAGWDESVEKPARWDSDGKESKMKKTSSEHGDTDDRESEDERASEEKDIDMKETQKRELTRAVEVAEKALQSAERESKEAWRTGMEAVGDPSATQKAFELVQKADANIEAAKKDLEIAREAESKHEPENYVTIEMTHRITRHYGNADQRSSSYKAPLTPPAIAFCNIEYDNGEGKIEEMRGVRPDANGIVEVRIVHKFDINEIKK</sequence>
<feature type="compositionally biased region" description="Basic and acidic residues" evidence="1">
    <location>
        <begin position="199"/>
        <end position="248"/>
    </location>
</feature>
<name>A0A9N9KQL3_9HELO</name>